<keyword evidence="3" id="KW-1185">Reference proteome</keyword>
<dbReference type="PROSITE" id="PS50879">
    <property type="entry name" value="RNASE_H_1"/>
    <property type="match status" value="1"/>
</dbReference>
<dbReference type="STRING" id="71717.A0A4Y7TEW1"/>
<dbReference type="InterPro" id="IPR002156">
    <property type="entry name" value="RNaseH_domain"/>
</dbReference>
<dbReference type="SUPFAM" id="SSF53098">
    <property type="entry name" value="Ribonuclease H-like"/>
    <property type="match status" value="1"/>
</dbReference>
<evidence type="ECO:0000259" key="1">
    <source>
        <dbReference type="PROSITE" id="PS50879"/>
    </source>
</evidence>
<reference evidence="2 3" key="1">
    <citation type="journal article" date="2019" name="Nat. Ecol. Evol.">
        <title>Megaphylogeny resolves global patterns of mushroom evolution.</title>
        <authorList>
            <person name="Varga T."/>
            <person name="Krizsan K."/>
            <person name="Foldi C."/>
            <person name="Dima B."/>
            <person name="Sanchez-Garcia M."/>
            <person name="Sanchez-Ramirez S."/>
            <person name="Szollosi G.J."/>
            <person name="Szarkandi J.G."/>
            <person name="Papp V."/>
            <person name="Albert L."/>
            <person name="Andreopoulos W."/>
            <person name="Angelini C."/>
            <person name="Antonin V."/>
            <person name="Barry K.W."/>
            <person name="Bougher N.L."/>
            <person name="Buchanan P."/>
            <person name="Buyck B."/>
            <person name="Bense V."/>
            <person name="Catcheside P."/>
            <person name="Chovatia M."/>
            <person name="Cooper J."/>
            <person name="Damon W."/>
            <person name="Desjardin D."/>
            <person name="Finy P."/>
            <person name="Geml J."/>
            <person name="Haridas S."/>
            <person name="Hughes K."/>
            <person name="Justo A."/>
            <person name="Karasinski D."/>
            <person name="Kautmanova I."/>
            <person name="Kiss B."/>
            <person name="Kocsube S."/>
            <person name="Kotiranta H."/>
            <person name="LaButti K.M."/>
            <person name="Lechner B.E."/>
            <person name="Liimatainen K."/>
            <person name="Lipzen A."/>
            <person name="Lukacs Z."/>
            <person name="Mihaltcheva S."/>
            <person name="Morgado L.N."/>
            <person name="Niskanen T."/>
            <person name="Noordeloos M.E."/>
            <person name="Ohm R.A."/>
            <person name="Ortiz-Santana B."/>
            <person name="Ovrebo C."/>
            <person name="Racz N."/>
            <person name="Riley R."/>
            <person name="Savchenko A."/>
            <person name="Shiryaev A."/>
            <person name="Soop K."/>
            <person name="Spirin V."/>
            <person name="Szebenyi C."/>
            <person name="Tomsovsky M."/>
            <person name="Tulloss R.E."/>
            <person name="Uehling J."/>
            <person name="Grigoriev I.V."/>
            <person name="Vagvolgyi C."/>
            <person name="Papp T."/>
            <person name="Martin F.M."/>
            <person name="Miettinen O."/>
            <person name="Hibbett D.S."/>
            <person name="Nagy L.G."/>
        </authorList>
    </citation>
    <scope>NUCLEOTIDE SEQUENCE [LARGE SCALE GENOMIC DNA]</scope>
    <source>
        <strain evidence="2 3">FP101781</strain>
    </source>
</reference>
<gene>
    <name evidence="2" type="ORF">FA13DRAFT_1731209</name>
</gene>
<comment type="caution">
    <text evidence="2">The sequence shown here is derived from an EMBL/GenBank/DDBJ whole genome shotgun (WGS) entry which is preliminary data.</text>
</comment>
<evidence type="ECO:0000313" key="2">
    <source>
        <dbReference type="EMBL" id="TEB32715.1"/>
    </source>
</evidence>
<dbReference type="Proteomes" id="UP000298030">
    <property type="component" value="Unassembled WGS sequence"/>
</dbReference>
<dbReference type="OrthoDB" id="407198at2759"/>
<dbReference type="InterPro" id="IPR036397">
    <property type="entry name" value="RNaseH_sf"/>
</dbReference>
<dbReference type="InterPro" id="IPR012337">
    <property type="entry name" value="RNaseH-like_sf"/>
</dbReference>
<dbReference type="AlphaFoldDB" id="A0A4Y7TEW1"/>
<dbReference type="GO" id="GO:0003676">
    <property type="term" value="F:nucleic acid binding"/>
    <property type="evidence" value="ECO:0007669"/>
    <property type="project" value="InterPro"/>
</dbReference>
<dbReference type="GO" id="GO:0004523">
    <property type="term" value="F:RNA-DNA hybrid ribonuclease activity"/>
    <property type="evidence" value="ECO:0007669"/>
    <property type="project" value="InterPro"/>
</dbReference>
<dbReference type="Gene3D" id="3.30.420.10">
    <property type="entry name" value="Ribonuclease H-like superfamily/Ribonuclease H"/>
    <property type="match status" value="1"/>
</dbReference>
<name>A0A4Y7TEW1_COPMI</name>
<protein>
    <recommendedName>
        <fullName evidence="1">RNase H type-1 domain-containing protein</fullName>
    </recommendedName>
</protein>
<feature type="domain" description="RNase H type-1" evidence="1">
    <location>
        <begin position="1"/>
        <end position="90"/>
    </location>
</feature>
<organism evidence="2 3">
    <name type="scientific">Coprinellus micaceus</name>
    <name type="common">Glistening ink-cap mushroom</name>
    <name type="synonym">Coprinus micaceus</name>
    <dbReference type="NCBI Taxonomy" id="71717"/>
    <lineage>
        <taxon>Eukaryota</taxon>
        <taxon>Fungi</taxon>
        <taxon>Dikarya</taxon>
        <taxon>Basidiomycota</taxon>
        <taxon>Agaricomycotina</taxon>
        <taxon>Agaricomycetes</taxon>
        <taxon>Agaricomycetidae</taxon>
        <taxon>Agaricales</taxon>
        <taxon>Agaricineae</taxon>
        <taxon>Psathyrellaceae</taxon>
        <taxon>Coprinellus</taxon>
    </lineage>
</organism>
<dbReference type="Pfam" id="PF00075">
    <property type="entry name" value="RNase_H"/>
    <property type="match status" value="1"/>
</dbReference>
<proteinExistence type="predicted"/>
<evidence type="ECO:0000313" key="3">
    <source>
        <dbReference type="Proteomes" id="UP000298030"/>
    </source>
</evidence>
<accession>A0A4Y7TEW1</accession>
<dbReference type="EMBL" id="QPFP01000014">
    <property type="protein sequence ID" value="TEB32715.1"/>
    <property type="molecule type" value="Genomic_DNA"/>
</dbReference>
<sequence length="102" mass="11835">MHQEPWSKEGFDRIVLATDSRYVFDGVSGVHKWKEEGWKFADGSPVENRDLWEALIDEFRELEKEGTLAQFWLIPREWNEADEYAKEAAVSCSSSDVPRQNG</sequence>